<dbReference type="Pfam" id="PF00233">
    <property type="entry name" value="PDEase_I"/>
    <property type="match status" value="1"/>
</dbReference>
<evidence type="ECO:0000259" key="3">
    <source>
        <dbReference type="PROSITE" id="PS51845"/>
    </source>
</evidence>
<feature type="non-terminal residue" evidence="4">
    <location>
        <position position="1"/>
    </location>
</feature>
<dbReference type="PROSITE" id="PS51845">
    <property type="entry name" value="PDEASE_I_2"/>
    <property type="match status" value="1"/>
</dbReference>
<dbReference type="GO" id="GO:0004114">
    <property type="term" value="F:3',5'-cyclic-nucleotide phosphodiesterase activity"/>
    <property type="evidence" value="ECO:0007669"/>
    <property type="project" value="InterPro"/>
</dbReference>
<feature type="domain" description="PDEase" evidence="3">
    <location>
        <begin position="1"/>
        <end position="107"/>
    </location>
</feature>
<dbReference type="EMBL" id="KK117166">
    <property type="protein sequence ID" value="KFM69732.1"/>
    <property type="molecule type" value="Genomic_DNA"/>
</dbReference>
<evidence type="ECO:0000256" key="2">
    <source>
        <dbReference type="ARBA" id="ARBA00022801"/>
    </source>
</evidence>
<accession>A0A087TX93</accession>
<evidence type="ECO:0000256" key="1">
    <source>
        <dbReference type="ARBA" id="ARBA00022723"/>
    </source>
</evidence>
<proteinExistence type="predicted"/>
<evidence type="ECO:0000313" key="4">
    <source>
        <dbReference type="EMBL" id="KFM69732.1"/>
    </source>
</evidence>
<feature type="non-terminal residue" evidence="4">
    <location>
        <position position="107"/>
    </location>
</feature>
<dbReference type="GO" id="GO:0007165">
    <property type="term" value="P:signal transduction"/>
    <property type="evidence" value="ECO:0007669"/>
    <property type="project" value="InterPro"/>
</dbReference>
<dbReference type="InterPro" id="IPR036971">
    <property type="entry name" value="PDEase_catalytic_dom_sf"/>
</dbReference>
<dbReference type="AlphaFoldDB" id="A0A087TX93"/>
<keyword evidence="2" id="KW-0378">Hydrolase</keyword>
<gene>
    <name evidence="4" type="ORF">X975_24314</name>
</gene>
<organism evidence="4 5">
    <name type="scientific">Stegodyphus mimosarum</name>
    <name type="common">African social velvet spider</name>
    <dbReference type="NCBI Taxonomy" id="407821"/>
    <lineage>
        <taxon>Eukaryota</taxon>
        <taxon>Metazoa</taxon>
        <taxon>Ecdysozoa</taxon>
        <taxon>Arthropoda</taxon>
        <taxon>Chelicerata</taxon>
        <taxon>Arachnida</taxon>
        <taxon>Araneae</taxon>
        <taxon>Araneomorphae</taxon>
        <taxon>Entelegynae</taxon>
        <taxon>Eresoidea</taxon>
        <taxon>Eresidae</taxon>
        <taxon>Stegodyphus</taxon>
    </lineage>
</organism>
<dbReference type="STRING" id="407821.A0A087TX93"/>
<dbReference type="Proteomes" id="UP000054359">
    <property type="component" value="Unassembled WGS sequence"/>
</dbReference>
<keyword evidence="5" id="KW-1185">Reference proteome</keyword>
<sequence>SGIELIVLIKTRVIHKQCFLFVSEGFDVDNQKHHQLLLCLLITCCDLSDQTKDWKSSKKIAELIYNEFFSQGDLEKAMGVRPSEMMDREKACIPELQIGFIENIVLP</sequence>
<evidence type="ECO:0000313" key="5">
    <source>
        <dbReference type="Proteomes" id="UP000054359"/>
    </source>
</evidence>
<dbReference type="OMA" id="HEIFPRA"/>
<reference evidence="4 5" key="1">
    <citation type="submission" date="2013-11" db="EMBL/GenBank/DDBJ databases">
        <title>Genome sequencing of Stegodyphus mimosarum.</title>
        <authorList>
            <person name="Bechsgaard J."/>
        </authorList>
    </citation>
    <scope>NUCLEOTIDE SEQUENCE [LARGE SCALE GENOMIC DNA]</scope>
</reference>
<dbReference type="GO" id="GO:0046872">
    <property type="term" value="F:metal ion binding"/>
    <property type="evidence" value="ECO:0007669"/>
    <property type="project" value="UniProtKB-KW"/>
</dbReference>
<protein>
    <submittedName>
        <fullName evidence="4">cGMP-dependent 3',5'-cyclic phosphodiesterase</fullName>
    </submittedName>
</protein>
<dbReference type="InterPro" id="IPR002073">
    <property type="entry name" value="PDEase_catalytic_dom"/>
</dbReference>
<name>A0A087TX93_STEMI</name>
<dbReference type="PANTHER" id="PTHR11347">
    <property type="entry name" value="CYCLIC NUCLEOTIDE PHOSPHODIESTERASE"/>
    <property type="match status" value="1"/>
</dbReference>
<dbReference type="Gene3D" id="1.10.1300.10">
    <property type="entry name" value="3'5'-cyclic nucleotide phosphodiesterase, catalytic domain"/>
    <property type="match status" value="1"/>
</dbReference>
<dbReference type="SUPFAM" id="SSF109604">
    <property type="entry name" value="HD-domain/PDEase-like"/>
    <property type="match status" value="1"/>
</dbReference>
<keyword evidence="1" id="KW-0479">Metal-binding</keyword>
<dbReference type="OrthoDB" id="295473at2759"/>